<evidence type="ECO:0000256" key="1">
    <source>
        <dbReference type="SAM" id="Coils"/>
    </source>
</evidence>
<proteinExistence type="predicted"/>
<dbReference type="AlphaFoldDB" id="A0A6L9ENS5"/>
<dbReference type="EMBL" id="WOFV02000026">
    <property type="protein sequence ID" value="NAS18126.1"/>
    <property type="molecule type" value="Genomic_DNA"/>
</dbReference>
<evidence type="ECO:0000313" key="3">
    <source>
        <dbReference type="EMBL" id="NAS18126.1"/>
    </source>
</evidence>
<dbReference type="InterPro" id="IPR010330">
    <property type="entry name" value="CoiA_nuc"/>
</dbReference>
<reference evidence="3 4" key="1">
    <citation type="submission" date="2020-01" db="EMBL/GenBank/DDBJ databases">
        <title>Genome sequence of a 1,3-propanediol producer, Clostridium butyricum S3.</title>
        <authorList>
            <person name="Zhou J."/>
        </authorList>
    </citation>
    <scope>NUCLEOTIDE SEQUENCE [LARGE SCALE GENOMIC DNA]</scope>
    <source>
        <strain evidence="3 4">S3</strain>
    </source>
</reference>
<sequence length="292" mass="34566">NIYSTSYTMLFYTYFRNMYGDAQISISKNFSNKRRTDLYIEFKSGEKLAVEFQRTDLDKSEWKIRHDFYKDNDISDLWIINGCEHKVLENTKQLSSSFFEQIMLNEHKKIAVYFDIIDLKFCISKNIRYIDKHIVGNDSEILFSKSYNIEDIKIMTDGNIDCSFYQEYEKAAERYLGQKEKESLELVRLQNEKLEIEKMFSENESKDEEIQKTREIIGELIKNNNQKMLPRQNKYTIEQFSPGTMISHRSFGKAEVKEISGNWVTIKYGRGQTHTISLNNCLRGIIVNIIEE</sequence>
<accession>A0A6L9ENS5</accession>
<keyword evidence="1" id="KW-0175">Coiled coil</keyword>
<feature type="domain" description="Competence protein CoiA nuclease-like" evidence="2">
    <location>
        <begin position="32"/>
        <end position="152"/>
    </location>
</feature>
<feature type="non-terminal residue" evidence="3">
    <location>
        <position position="1"/>
    </location>
</feature>
<dbReference type="Pfam" id="PF06054">
    <property type="entry name" value="CoiA_nuc"/>
    <property type="match status" value="1"/>
</dbReference>
<name>A0A6L9ENS5_CLOBU</name>
<evidence type="ECO:0000313" key="4">
    <source>
        <dbReference type="Proteomes" id="UP000474042"/>
    </source>
</evidence>
<comment type="caution">
    <text evidence="3">The sequence shown here is derived from an EMBL/GenBank/DDBJ whole genome shotgun (WGS) entry which is preliminary data.</text>
</comment>
<organism evidence="3 4">
    <name type="scientific">Clostridium butyricum</name>
    <dbReference type="NCBI Taxonomy" id="1492"/>
    <lineage>
        <taxon>Bacteria</taxon>
        <taxon>Bacillati</taxon>
        <taxon>Bacillota</taxon>
        <taxon>Clostridia</taxon>
        <taxon>Eubacteriales</taxon>
        <taxon>Clostridiaceae</taxon>
        <taxon>Clostridium</taxon>
    </lineage>
</organism>
<gene>
    <name evidence="3" type="ORF">GND98_009630</name>
</gene>
<feature type="coiled-coil region" evidence="1">
    <location>
        <begin position="165"/>
        <end position="211"/>
    </location>
</feature>
<evidence type="ECO:0000259" key="2">
    <source>
        <dbReference type="Pfam" id="PF06054"/>
    </source>
</evidence>
<dbReference type="Proteomes" id="UP000474042">
    <property type="component" value="Unassembled WGS sequence"/>
</dbReference>
<protein>
    <recommendedName>
        <fullName evidence="2">Competence protein CoiA nuclease-like domain-containing protein</fullName>
    </recommendedName>
</protein>